<keyword evidence="2" id="KW-0808">Transferase</keyword>
<feature type="compositionally biased region" description="Low complexity" evidence="1">
    <location>
        <begin position="17"/>
        <end position="35"/>
    </location>
</feature>
<dbReference type="PANTHER" id="PTHR32309">
    <property type="entry name" value="TYROSINE-PROTEIN KINASE"/>
    <property type="match status" value="1"/>
</dbReference>
<dbReference type="AlphaFoldDB" id="A0A517Y1K4"/>
<organism evidence="2 3">
    <name type="scientific">Urbifossiella limnaea</name>
    <dbReference type="NCBI Taxonomy" id="2528023"/>
    <lineage>
        <taxon>Bacteria</taxon>
        <taxon>Pseudomonadati</taxon>
        <taxon>Planctomycetota</taxon>
        <taxon>Planctomycetia</taxon>
        <taxon>Gemmatales</taxon>
        <taxon>Gemmataceae</taxon>
        <taxon>Urbifossiella</taxon>
    </lineage>
</organism>
<dbReference type="Proteomes" id="UP000319576">
    <property type="component" value="Chromosome"/>
</dbReference>
<name>A0A517Y1K4_9BACT</name>
<dbReference type="EC" id="2.7.10.-" evidence="2"/>
<feature type="region of interest" description="Disordered" evidence="1">
    <location>
        <begin position="1"/>
        <end position="36"/>
    </location>
</feature>
<dbReference type="KEGG" id="uli:ETAA1_56340"/>
<evidence type="ECO:0000256" key="1">
    <source>
        <dbReference type="SAM" id="MobiDB-lite"/>
    </source>
</evidence>
<evidence type="ECO:0000313" key="3">
    <source>
        <dbReference type="Proteomes" id="UP000319576"/>
    </source>
</evidence>
<dbReference type="InterPro" id="IPR027417">
    <property type="entry name" value="P-loop_NTPase"/>
</dbReference>
<keyword evidence="2" id="KW-0418">Kinase</keyword>
<reference evidence="2 3" key="1">
    <citation type="submission" date="2019-02" db="EMBL/GenBank/DDBJ databases">
        <title>Deep-cultivation of Planctomycetes and their phenomic and genomic characterization uncovers novel biology.</title>
        <authorList>
            <person name="Wiegand S."/>
            <person name="Jogler M."/>
            <person name="Boedeker C."/>
            <person name="Pinto D."/>
            <person name="Vollmers J."/>
            <person name="Rivas-Marin E."/>
            <person name="Kohn T."/>
            <person name="Peeters S.H."/>
            <person name="Heuer A."/>
            <person name="Rast P."/>
            <person name="Oberbeckmann S."/>
            <person name="Bunk B."/>
            <person name="Jeske O."/>
            <person name="Meyerdierks A."/>
            <person name="Storesund J.E."/>
            <person name="Kallscheuer N."/>
            <person name="Luecker S."/>
            <person name="Lage O.M."/>
            <person name="Pohl T."/>
            <person name="Merkel B.J."/>
            <person name="Hornburger P."/>
            <person name="Mueller R.-W."/>
            <person name="Bruemmer F."/>
            <person name="Labrenz M."/>
            <person name="Spormann A.M."/>
            <person name="Op den Camp H."/>
            <person name="Overmann J."/>
            <person name="Amann R."/>
            <person name="Jetten M.S.M."/>
            <person name="Mascher T."/>
            <person name="Medema M.H."/>
            <person name="Devos D.P."/>
            <person name="Kaster A.-K."/>
            <person name="Ovreas L."/>
            <person name="Rohde M."/>
            <person name="Galperin M.Y."/>
            <person name="Jogler C."/>
        </authorList>
    </citation>
    <scope>NUCLEOTIDE SEQUENCE [LARGE SCALE GENOMIC DNA]</scope>
    <source>
        <strain evidence="2 3">ETA_A1</strain>
    </source>
</reference>
<accession>A0A517Y1K4</accession>
<dbReference type="Gene3D" id="3.40.50.300">
    <property type="entry name" value="P-loop containing nucleotide triphosphate hydrolases"/>
    <property type="match status" value="1"/>
</dbReference>
<dbReference type="GO" id="GO:0004713">
    <property type="term" value="F:protein tyrosine kinase activity"/>
    <property type="evidence" value="ECO:0007669"/>
    <property type="project" value="TreeGrafter"/>
</dbReference>
<dbReference type="InterPro" id="IPR050445">
    <property type="entry name" value="Bact_polysacc_biosynth/exp"/>
</dbReference>
<dbReference type="PANTHER" id="PTHR32309:SF13">
    <property type="entry name" value="FERRIC ENTEROBACTIN TRANSPORT PROTEIN FEPE"/>
    <property type="match status" value="1"/>
</dbReference>
<protein>
    <submittedName>
        <fullName evidence="2">Tyrosine-protein kinase ptk</fullName>
        <ecNumber evidence="2">2.7.10.-</ecNumber>
    </submittedName>
</protein>
<dbReference type="SUPFAM" id="SSF52540">
    <property type="entry name" value="P-loop containing nucleoside triphosphate hydrolases"/>
    <property type="match status" value="1"/>
</dbReference>
<dbReference type="GO" id="GO:0005886">
    <property type="term" value="C:plasma membrane"/>
    <property type="evidence" value="ECO:0007669"/>
    <property type="project" value="TreeGrafter"/>
</dbReference>
<gene>
    <name evidence="2" type="primary">ptk_2</name>
    <name evidence="2" type="ORF">ETAA1_56340</name>
</gene>
<evidence type="ECO:0000313" key="2">
    <source>
        <dbReference type="EMBL" id="QDU23630.1"/>
    </source>
</evidence>
<proteinExistence type="predicted"/>
<dbReference type="EMBL" id="CP036273">
    <property type="protein sequence ID" value="QDU23630.1"/>
    <property type="molecule type" value="Genomic_DNA"/>
</dbReference>
<sequence length="316" mass="32852">MFSAWNGPTTGGGGGAPSVPWAAPRPAPADDFIPATDDAPFVEVGAPGGAVFSPGPAVVKFPPLPATAKAEPAADARPFPRLATDTPRYLSVSFHDLSGRVRAPEPSEGPDAALVAFHHPDHPVSGEYRVLRDEVKAQFADHAPRVLFFTAAAGESGTTTVALNLAVTLARETPGRVLIADANITRPGVARMMGLKAAPGLVEVLGHTVPLAWAAQATAVPNLQVLAAGGNPAAPPPGIADDLPKLTEQLRQWYDWVLIDAGVWGVLPDRDAACPAADAVYLVAREAAVDRTEFAGLRGWVKELGGLLRGYVTTRG</sequence>
<keyword evidence="3" id="KW-1185">Reference proteome</keyword>